<reference evidence="6" key="2">
    <citation type="submission" date="2023-11" db="UniProtKB">
        <authorList>
            <consortium name="WormBaseParasite"/>
        </authorList>
    </citation>
    <scope>IDENTIFICATION</scope>
</reference>
<evidence type="ECO:0000256" key="4">
    <source>
        <dbReference type="SAM" id="Coils"/>
    </source>
</evidence>
<dbReference type="InterPro" id="IPR043596">
    <property type="entry name" value="CFAP53/TCHP"/>
</dbReference>
<reference evidence="5" key="1">
    <citation type="submission" date="2022-06" db="EMBL/GenBank/DDBJ databases">
        <authorList>
            <person name="Berger JAMES D."/>
            <person name="Berger JAMES D."/>
        </authorList>
    </citation>
    <scope>NUCLEOTIDE SEQUENCE [LARGE SCALE GENOMIC DNA]</scope>
</reference>
<evidence type="ECO:0000256" key="1">
    <source>
        <dbReference type="ARBA" id="ARBA00004245"/>
    </source>
</evidence>
<dbReference type="WBParaSite" id="TREG1_74270.4">
    <property type="protein sequence ID" value="TREG1_74270.4"/>
    <property type="gene ID" value="TREG1_74270"/>
</dbReference>
<keyword evidence="3" id="KW-0206">Cytoskeleton</keyword>
<evidence type="ECO:0008006" key="7">
    <source>
        <dbReference type="Google" id="ProtNLM"/>
    </source>
</evidence>
<comment type="subcellular location">
    <subcellularLocation>
        <location evidence="1">Cytoplasm</location>
        <location evidence="1">Cytoskeleton</location>
    </subcellularLocation>
</comment>
<sequence length="509" mass="60993">MVSLPGIGNFNYSKNMRIEDLLMRKRASEIEKFMQWEKHSNYLNHSNVRAEKEKEWSSNKFLKQSQMAYAEQNKEQNDKNLEERRRKLLHLLECDAENEKNLLEVYTERSKGKSAMLIRSTALKQARDLEKAKIAEKLLAEHFRKNNPDLRELARVAGQNHLVDGWREQLNERSELKQSETMNEIVNEEIESETKKRDEKQAELLELQRLQAKEKHLEHLRQQLDELNSREKEANKLVEKEKALIKQLAQIDRLEKERRKIEEKCQRELYGRALLHQHQTALRKRSEFIQSELKADLNWLNQLAEQENLDYENAMEKKRTERDNVLAMQELIECELKKEKIKELELSELQAYEASRIWAKREEEWRNETVARQKLLQEVIEDRRKQVAEQLAQNQQLQREELASREALLEKIENDNLNDKLEMRTRHEQAVEHNKQLSNQLTEKIRADQLREDEVRADLEAQEKAEQAYEEMLRQEAENLRIKEKQLKNLTYYRSSQPYSNSSRNIYGR</sequence>
<feature type="coiled-coil region" evidence="4">
    <location>
        <begin position="459"/>
        <end position="490"/>
    </location>
</feature>
<accession>A0AA85K6W1</accession>
<evidence type="ECO:0000313" key="6">
    <source>
        <dbReference type="WBParaSite" id="TREG1_74270.4"/>
    </source>
</evidence>
<dbReference type="PANTHER" id="PTHR31183">
    <property type="entry name" value="TRICHOPLEIN KERATIN FILAMENT-BINDING PROTEIN FAMILY MEMBER"/>
    <property type="match status" value="1"/>
</dbReference>
<dbReference type="PANTHER" id="PTHR31183:SF2">
    <property type="entry name" value="TRICHOPLEIN KERATIN FILAMENT-BINDING PROTEIN"/>
    <property type="match status" value="1"/>
</dbReference>
<protein>
    <recommendedName>
        <fullName evidence="7">Trichoplein keratin filament-binding protein</fullName>
    </recommendedName>
</protein>
<evidence type="ECO:0000256" key="3">
    <source>
        <dbReference type="ARBA" id="ARBA00023212"/>
    </source>
</evidence>
<keyword evidence="2" id="KW-0963">Cytoplasm</keyword>
<evidence type="ECO:0000256" key="2">
    <source>
        <dbReference type="ARBA" id="ARBA00022490"/>
    </source>
</evidence>
<keyword evidence="5" id="KW-1185">Reference proteome</keyword>
<name>A0AA85K6W1_TRIRE</name>
<keyword evidence="4" id="KW-0175">Coiled coil</keyword>
<dbReference type="AlphaFoldDB" id="A0AA85K6W1"/>
<organism evidence="5 6">
    <name type="scientific">Trichobilharzia regenti</name>
    <name type="common">Nasal bird schistosome</name>
    <dbReference type="NCBI Taxonomy" id="157069"/>
    <lineage>
        <taxon>Eukaryota</taxon>
        <taxon>Metazoa</taxon>
        <taxon>Spiralia</taxon>
        <taxon>Lophotrochozoa</taxon>
        <taxon>Platyhelminthes</taxon>
        <taxon>Trematoda</taxon>
        <taxon>Digenea</taxon>
        <taxon>Strigeidida</taxon>
        <taxon>Schistosomatoidea</taxon>
        <taxon>Schistosomatidae</taxon>
        <taxon>Trichobilharzia</taxon>
    </lineage>
</organism>
<evidence type="ECO:0000313" key="5">
    <source>
        <dbReference type="Proteomes" id="UP000050795"/>
    </source>
</evidence>
<dbReference type="GO" id="GO:0006915">
    <property type="term" value="P:apoptotic process"/>
    <property type="evidence" value="ECO:0007669"/>
    <property type="project" value="TreeGrafter"/>
</dbReference>
<dbReference type="Proteomes" id="UP000050795">
    <property type="component" value="Unassembled WGS sequence"/>
</dbReference>
<dbReference type="GO" id="GO:0045095">
    <property type="term" value="C:keratin filament"/>
    <property type="evidence" value="ECO:0007669"/>
    <property type="project" value="TreeGrafter"/>
</dbReference>
<feature type="coiled-coil region" evidence="4">
    <location>
        <begin position="176"/>
        <end position="264"/>
    </location>
</feature>
<proteinExistence type="predicted"/>